<dbReference type="AlphaFoldDB" id="A0AA41PUQ0"/>
<feature type="region of interest" description="Disordered" evidence="1">
    <location>
        <begin position="1"/>
        <end position="46"/>
    </location>
</feature>
<name>A0AA41PUQ0_9ACTN</name>
<reference evidence="2" key="1">
    <citation type="submission" date="2022-01" db="EMBL/GenBank/DDBJ databases">
        <title>Genome-Based Taxonomic Classification of the Phylum Actinobacteria.</title>
        <authorList>
            <person name="Gao Y."/>
        </authorList>
    </citation>
    <scope>NUCLEOTIDE SEQUENCE</scope>
    <source>
        <strain evidence="2">KLBMP 8922</strain>
    </source>
</reference>
<dbReference type="Proteomes" id="UP001165378">
    <property type="component" value="Unassembled WGS sequence"/>
</dbReference>
<gene>
    <name evidence="2" type="ORF">LZ495_01690</name>
</gene>
<keyword evidence="3" id="KW-1185">Reference proteome</keyword>
<accession>A0AA41PUQ0</accession>
<dbReference type="EMBL" id="JAKFHA010000001">
    <property type="protein sequence ID" value="MCF2525937.1"/>
    <property type="molecule type" value="Genomic_DNA"/>
</dbReference>
<dbReference type="SUPFAM" id="SSF50199">
    <property type="entry name" value="Staphylococcal nuclease"/>
    <property type="match status" value="1"/>
</dbReference>
<evidence type="ECO:0000256" key="1">
    <source>
        <dbReference type="SAM" id="MobiDB-lite"/>
    </source>
</evidence>
<sequence length="347" mass="36379">MTTAGAPTEEPPRTDTAPTIPAPAVEPPRTDIAPAIPAPTGPPQPTPAAYLVVSGDLLVLGKQPDGDSVRFRAHDPEILRQLAHGDRVDIKADGSVQLRLDGIDAPELHYAGQQQPFGDRSRDALLRQLGFASVSLAANHMTVTAAEPAVLPAVIAARMVEVHGRPVAFLFTGDAAAALAERGGSRIEVDADLLGQSANLGMLASGDAYPLLYTSTGPELRAAIAATASRARAAHLGVYASDATARFRVVDHTSVGPGGDLVFPKIFRRVTEWLRETEAAIANETATGLGGPPPATFPAWLRANPGRNDRVVVAGNRRSQALHTLLQQGGHTVTMSADPLTLVFVEK</sequence>
<dbReference type="InterPro" id="IPR035437">
    <property type="entry name" value="SNase_OB-fold_sf"/>
</dbReference>
<organism evidence="2 3">
    <name type="scientific">Yinghuangia soli</name>
    <dbReference type="NCBI Taxonomy" id="2908204"/>
    <lineage>
        <taxon>Bacteria</taxon>
        <taxon>Bacillati</taxon>
        <taxon>Actinomycetota</taxon>
        <taxon>Actinomycetes</taxon>
        <taxon>Kitasatosporales</taxon>
        <taxon>Streptomycetaceae</taxon>
        <taxon>Yinghuangia</taxon>
    </lineage>
</organism>
<dbReference type="Gene3D" id="2.40.50.90">
    <property type="match status" value="1"/>
</dbReference>
<protein>
    <recommendedName>
        <fullName evidence="4">Nuclease</fullName>
    </recommendedName>
</protein>
<evidence type="ECO:0008006" key="4">
    <source>
        <dbReference type="Google" id="ProtNLM"/>
    </source>
</evidence>
<comment type="caution">
    <text evidence="2">The sequence shown here is derived from an EMBL/GenBank/DDBJ whole genome shotgun (WGS) entry which is preliminary data.</text>
</comment>
<dbReference type="RefSeq" id="WP_235050007.1">
    <property type="nucleotide sequence ID" value="NZ_JAKFHA010000001.1"/>
</dbReference>
<evidence type="ECO:0000313" key="3">
    <source>
        <dbReference type="Proteomes" id="UP001165378"/>
    </source>
</evidence>
<feature type="compositionally biased region" description="Pro residues" evidence="1">
    <location>
        <begin position="36"/>
        <end position="46"/>
    </location>
</feature>
<proteinExistence type="predicted"/>
<evidence type="ECO:0000313" key="2">
    <source>
        <dbReference type="EMBL" id="MCF2525937.1"/>
    </source>
</evidence>